<dbReference type="AlphaFoldDB" id="A0A7S4V1V0"/>
<keyword evidence="1" id="KW-0520">NAD</keyword>
<dbReference type="InterPro" id="IPR051712">
    <property type="entry name" value="ARTD-AVP"/>
</dbReference>
<dbReference type="PROSITE" id="PS51059">
    <property type="entry name" value="PARP_CATALYTIC"/>
    <property type="match status" value="1"/>
</dbReference>
<gene>
    <name evidence="3" type="ORF">AMON00008_LOCUS29724</name>
</gene>
<evidence type="ECO:0000256" key="1">
    <source>
        <dbReference type="RuleBase" id="RU362114"/>
    </source>
</evidence>
<dbReference type="InterPro" id="IPR012317">
    <property type="entry name" value="Poly(ADP-ribose)pol_cat_dom"/>
</dbReference>
<dbReference type="GO" id="GO:1990404">
    <property type="term" value="F:NAD+-protein mono-ADP-ribosyltransferase activity"/>
    <property type="evidence" value="ECO:0007669"/>
    <property type="project" value="TreeGrafter"/>
</dbReference>
<dbReference type="EMBL" id="HBNR01042739">
    <property type="protein sequence ID" value="CAE4602505.1"/>
    <property type="molecule type" value="Transcribed_RNA"/>
</dbReference>
<dbReference type="GO" id="GO:0003950">
    <property type="term" value="F:NAD+ poly-ADP-ribosyltransferase activity"/>
    <property type="evidence" value="ECO:0007669"/>
    <property type="project" value="UniProtKB-UniRule"/>
</dbReference>
<accession>A0A7S4V1V0</accession>
<protein>
    <recommendedName>
        <fullName evidence="1">Poly [ADP-ribose] polymerase</fullName>
        <shortName evidence="1">PARP</shortName>
        <ecNumber evidence="1">2.4.2.-</ecNumber>
    </recommendedName>
</protein>
<proteinExistence type="predicted"/>
<reference evidence="3" key="1">
    <citation type="submission" date="2021-01" db="EMBL/GenBank/DDBJ databases">
        <authorList>
            <person name="Corre E."/>
            <person name="Pelletier E."/>
            <person name="Niang G."/>
            <person name="Scheremetjew M."/>
            <person name="Finn R."/>
            <person name="Kale V."/>
            <person name="Holt S."/>
            <person name="Cochrane G."/>
            <person name="Meng A."/>
            <person name="Brown T."/>
            <person name="Cohen L."/>
        </authorList>
    </citation>
    <scope>NUCLEOTIDE SEQUENCE</scope>
    <source>
        <strain evidence="3">CCMP3105</strain>
    </source>
</reference>
<dbReference type="GO" id="GO:0005634">
    <property type="term" value="C:nucleus"/>
    <property type="evidence" value="ECO:0007669"/>
    <property type="project" value="TreeGrafter"/>
</dbReference>
<dbReference type="PANTHER" id="PTHR45740:SF2">
    <property type="entry name" value="POLY [ADP-RIBOSE] POLYMERASE"/>
    <property type="match status" value="1"/>
</dbReference>
<dbReference type="SUPFAM" id="SSF56399">
    <property type="entry name" value="ADP-ribosylation"/>
    <property type="match status" value="1"/>
</dbReference>
<name>A0A7S4V1V0_9DINO</name>
<dbReference type="PANTHER" id="PTHR45740">
    <property type="entry name" value="POLY [ADP-RIBOSE] POLYMERASE"/>
    <property type="match status" value="1"/>
</dbReference>
<keyword evidence="1" id="KW-0328">Glycosyltransferase</keyword>
<evidence type="ECO:0000313" key="3">
    <source>
        <dbReference type="EMBL" id="CAE4602505.1"/>
    </source>
</evidence>
<dbReference type="Pfam" id="PF00644">
    <property type="entry name" value="PARP"/>
    <property type="match status" value="1"/>
</dbReference>
<evidence type="ECO:0000259" key="2">
    <source>
        <dbReference type="PROSITE" id="PS51059"/>
    </source>
</evidence>
<organism evidence="3">
    <name type="scientific">Alexandrium monilatum</name>
    <dbReference type="NCBI Taxonomy" id="311494"/>
    <lineage>
        <taxon>Eukaryota</taxon>
        <taxon>Sar</taxon>
        <taxon>Alveolata</taxon>
        <taxon>Dinophyceae</taxon>
        <taxon>Gonyaulacales</taxon>
        <taxon>Pyrocystaceae</taxon>
        <taxon>Alexandrium</taxon>
    </lineage>
</organism>
<dbReference type="Gene3D" id="3.90.228.10">
    <property type="match status" value="1"/>
</dbReference>
<dbReference type="EC" id="2.4.2.-" evidence="1"/>
<keyword evidence="1" id="KW-0808">Transferase</keyword>
<sequence>MMQPGTRLCEGHPSYGKGAGHFELESERYRGRTTMAVGAVVCCCTGCPCGFCLKLDERRTRVWVTESPWGQPAAAPAPMAMGAPAAAPAPAPSAGIVRVRCGGTCGQIVSVQPQGTGIIQFVCPHCRATNQITYRGGGLGEPVPLPPWWRRQPAPGESVLCSVSGREQSLMQQLLDLTWKATETRDRRRFQVVQVQQNCNPTLWANYVRARDDTDAKIDMSGRHGARTTISCKTSETLLALPEGAELLGPLETGVNEFLLFHGTKPSACESICKSDFMVRLAGSNAGALYGPGIYFAECSSKSDEYASDDPTGIYSGLYAMLLCRVTCGRTLYTDEVHPNVDDLVRRCTVTGEYDSVLGDREKARGTYREFIVFNNDQAYPAYVIIYKRLTED</sequence>
<feature type="domain" description="PARP catalytic" evidence="2">
    <location>
        <begin position="143"/>
        <end position="393"/>
    </location>
</feature>